<comment type="caution">
    <text evidence="10">The sequence shown here is derived from an EMBL/GenBank/DDBJ whole genome shotgun (WGS) entry which is preliminary data.</text>
</comment>
<dbReference type="GO" id="GO:0019706">
    <property type="term" value="F:protein-cysteine S-palmitoyltransferase activity"/>
    <property type="evidence" value="ECO:0007669"/>
    <property type="project" value="UniProtKB-EC"/>
</dbReference>
<dbReference type="InterPro" id="IPR039859">
    <property type="entry name" value="PFA4/ZDH16/20/ERF2-like"/>
</dbReference>
<reference evidence="10 11" key="1">
    <citation type="journal article" date="2023" name="Sci. Data">
        <title>Genome assembly of the Korean intertidal mud-creeper Batillaria attramentaria.</title>
        <authorList>
            <person name="Patra A.K."/>
            <person name="Ho P.T."/>
            <person name="Jun S."/>
            <person name="Lee S.J."/>
            <person name="Kim Y."/>
            <person name="Won Y.J."/>
        </authorList>
    </citation>
    <scope>NUCLEOTIDE SEQUENCE [LARGE SCALE GENOMIC DNA]</scope>
    <source>
        <strain evidence="10">Wonlab-2016</strain>
    </source>
</reference>
<comment type="subcellular location">
    <subcellularLocation>
        <location evidence="1">Membrane</location>
        <topology evidence="1">Multi-pass membrane protein</topology>
    </subcellularLocation>
</comment>
<evidence type="ECO:0000256" key="6">
    <source>
        <dbReference type="ARBA" id="ARBA00023315"/>
    </source>
</evidence>
<dbReference type="PANTHER" id="PTHR22883:SF452">
    <property type="entry name" value="PALMITOYLTRANSFERASE"/>
    <property type="match status" value="1"/>
</dbReference>
<feature type="transmembrane region" description="Helical" evidence="7">
    <location>
        <begin position="331"/>
        <end position="350"/>
    </location>
</feature>
<feature type="domain" description="Palmitoyltransferase DHHC" evidence="9">
    <location>
        <begin position="222"/>
        <end position="358"/>
    </location>
</feature>
<feature type="transmembrane region" description="Helical" evidence="7">
    <location>
        <begin position="309"/>
        <end position="326"/>
    </location>
</feature>
<dbReference type="PROSITE" id="PS50216">
    <property type="entry name" value="DHHC"/>
    <property type="match status" value="1"/>
</dbReference>
<dbReference type="EMBL" id="JACVVK020000407">
    <property type="protein sequence ID" value="KAK7475414.1"/>
    <property type="molecule type" value="Genomic_DNA"/>
</dbReference>
<protein>
    <recommendedName>
        <fullName evidence="7">Palmitoyltransferase</fullName>
        <ecNumber evidence="7">2.3.1.225</ecNumber>
    </recommendedName>
</protein>
<evidence type="ECO:0000313" key="11">
    <source>
        <dbReference type="Proteomes" id="UP001519460"/>
    </source>
</evidence>
<evidence type="ECO:0000259" key="9">
    <source>
        <dbReference type="Pfam" id="PF01529"/>
    </source>
</evidence>
<dbReference type="AlphaFoldDB" id="A0ABD0JK85"/>
<keyword evidence="4 7" id="KW-1133">Transmembrane helix</keyword>
<evidence type="ECO:0000256" key="7">
    <source>
        <dbReference type="RuleBase" id="RU079119"/>
    </source>
</evidence>
<evidence type="ECO:0000256" key="1">
    <source>
        <dbReference type="ARBA" id="ARBA00004141"/>
    </source>
</evidence>
<keyword evidence="2 7" id="KW-0808">Transferase</keyword>
<accession>A0ABD0JK85</accession>
<dbReference type="PANTHER" id="PTHR22883">
    <property type="entry name" value="ZINC FINGER DHHC DOMAIN CONTAINING PROTEIN"/>
    <property type="match status" value="1"/>
</dbReference>
<comment type="similarity">
    <text evidence="7">Belongs to the DHHC palmitoyltransferase family.</text>
</comment>
<gene>
    <name evidence="10" type="ORF">BaRGS_00033364</name>
</gene>
<sequence length="406" mass="46552">MKMAELSDPSLSLREKWRIHMERKRKRVGSWDNPVFFHKSGPITFLFVFVGAGGWGAFVAIPTLYRGGWEDYILPSQTFVAFILLEVLTNWCLTRWVDSEYKPDVHGTKPDEASEHSAVHCDNETPREHSLADSVHNETNSFEKYGRADDSDAACVKRGNARYRGKATKLDSESEAVEPDDAPPVKHGAHDGYSYRMLVATSLPKEDGHVERKSVPYWSWVKCVICQRLRPPRCHHCVLCKCCILKRDHHCYLTGACIGLNNQRHFIVFLVYAVVGCVFGTAHMLPYTFLHVVPEYQISYFDFLPPVSLVRGLLGYISLVVVVLCLEFWLLLLFTMFTVFMLVGFLFLLYSGQTTFERDSRIKLTDTRSLHGRLRSVFGDPWWLNFLPVVWAKPVEDAVLWPDIKP</sequence>
<evidence type="ECO:0000313" key="10">
    <source>
        <dbReference type="EMBL" id="KAK7475414.1"/>
    </source>
</evidence>
<keyword evidence="5 7" id="KW-0472">Membrane</keyword>
<dbReference type="GO" id="GO:0016020">
    <property type="term" value="C:membrane"/>
    <property type="evidence" value="ECO:0007669"/>
    <property type="project" value="UniProtKB-SubCell"/>
</dbReference>
<keyword evidence="3 7" id="KW-0812">Transmembrane</keyword>
<name>A0ABD0JK85_9CAEN</name>
<evidence type="ECO:0000256" key="3">
    <source>
        <dbReference type="ARBA" id="ARBA00022692"/>
    </source>
</evidence>
<dbReference type="InterPro" id="IPR001594">
    <property type="entry name" value="Palmitoyltrfase_DHHC"/>
</dbReference>
<dbReference type="EC" id="2.3.1.225" evidence="7"/>
<keyword evidence="6 7" id="KW-0012">Acyltransferase</keyword>
<keyword evidence="11" id="KW-1185">Reference proteome</keyword>
<evidence type="ECO:0000256" key="5">
    <source>
        <dbReference type="ARBA" id="ARBA00023136"/>
    </source>
</evidence>
<comment type="catalytic activity">
    <reaction evidence="7">
        <text>L-cysteinyl-[protein] + hexadecanoyl-CoA = S-hexadecanoyl-L-cysteinyl-[protein] + CoA</text>
        <dbReference type="Rhea" id="RHEA:36683"/>
        <dbReference type="Rhea" id="RHEA-COMP:10131"/>
        <dbReference type="Rhea" id="RHEA-COMP:11032"/>
        <dbReference type="ChEBI" id="CHEBI:29950"/>
        <dbReference type="ChEBI" id="CHEBI:57287"/>
        <dbReference type="ChEBI" id="CHEBI:57379"/>
        <dbReference type="ChEBI" id="CHEBI:74151"/>
        <dbReference type="EC" id="2.3.1.225"/>
    </reaction>
</comment>
<proteinExistence type="inferred from homology"/>
<evidence type="ECO:0000256" key="2">
    <source>
        <dbReference type="ARBA" id="ARBA00022679"/>
    </source>
</evidence>
<dbReference type="Proteomes" id="UP001519460">
    <property type="component" value="Unassembled WGS sequence"/>
</dbReference>
<feature type="transmembrane region" description="Helical" evidence="7">
    <location>
        <begin position="43"/>
        <end position="61"/>
    </location>
</feature>
<evidence type="ECO:0000256" key="4">
    <source>
        <dbReference type="ARBA" id="ARBA00022989"/>
    </source>
</evidence>
<dbReference type="Pfam" id="PF01529">
    <property type="entry name" value="DHHC"/>
    <property type="match status" value="1"/>
</dbReference>
<feature type="transmembrane region" description="Helical" evidence="7">
    <location>
        <begin position="266"/>
        <end position="289"/>
    </location>
</feature>
<feature type="region of interest" description="Disordered" evidence="8">
    <location>
        <begin position="166"/>
        <end position="189"/>
    </location>
</feature>
<evidence type="ECO:0000256" key="8">
    <source>
        <dbReference type="SAM" id="MobiDB-lite"/>
    </source>
</evidence>
<comment type="domain">
    <text evidence="7">The DHHC domain is required for palmitoyltransferase activity.</text>
</comment>
<organism evidence="10 11">
    <name type="scientific">Batillaria attramentaria</name>
    <dbReference type="NCBI Taxonomy" id="370345"/>
    <lineage>
        <taxon>Eukaryota</taxon>
        <taxon>Metazoa</taxon>
        <taxon>Spiralia</taxon>
        <taxon>Lophotrochozoa</taxon>
        <taxon>Mollusca</taxon>
        <taxon>Gastropoda</taxon>
        <taxon>Caenogastropoda</taxon>
        <taxon>Sorbeoconcha</taxon>
        <taxon>Cerithioidea</taxon>
        <taxon>Batillariidae</taxon>
        <taxon>Batillaria</taxon>
    </lineage>
</organism>